<feature type="transmembrane region" description="Helical" evidence="1">
    <location>
        <begin position="419"/>
        <end position="438"/>
    </location>
</feature>
<comment type="caution">
    <text evidence="2">The sequence shown here is derived from an EMBL/GenBank/DDBJ whole genome shotgun (WGS) entry which is preliminary data.</text>
</comment>
<dbReference type="EMBL" id="DXEQ01000016">
    <property type="protein sequence ID" value="HIX71526.1"/>
    <property type="molecule type" value="Genomic_DNA"/>
</dbReference>
<gene>
    <name evidence="2" type="ORF">H9849_00750</name>
</gene>
<evidence type="ECO:0000313" key="3">
    <source>
        <dbReference type="Proteomes" id="UP000886805"/>
    </source>
</evidence>
<evidence type="ECO:0000256" key="1">
    <source>
        <dbReference type="SAM" id="Phobius"/>
    </source>
</evidence>
<organism evidence="2 3">
    <name type="scientific">Candidatus Anaerobutyricum stercoripullorum</name>
    <dbReference type="NCBI Taxonomy" id="2838456"/>
    <lineage>
        <taxon>Bacteria</taxon>
        <taxon>Bacillati</taxon>
        <taxon>Bacillota</taxon>
        <taxon>Clostridia</taxon>
        <taxon>Lachnospirales</taxon>
        <taxon>Lachnospiraceae</taxon>
        <taxon>Anaerobutyricum</taxon>
    </lineage>
</organism>
<dbReference type="PROSITE" id="PS51257">
    <property type="entry name" value="PROKAR_LIPOPROTEIN"/>
    <property type="match status" value="1"/>
</dbReference>
<keyword evidence="1" id="KW-1133">Transmembrane helix</keyword>
<keyword evidence="1" id="KW-0812">Transmembrane</keyword>
<name>A0A9D1X2S3_9FIRM</name>
<reference evidence="2" key="1">
    <citation type="journal article" date="2021" name="PeerJ">
        <title>Extensive microbial diversity within the chicken gut microbiome revealed by metagenomics and culture.</title>
        <authorList>
            <person name="Gilroy R."/>
            <person name="Ravi A."/>
            <person name="Getino M."/>
            <person name="Pursley I."/>
            <person name="Horton D.L."/>
            <person name="Alikhan N.F."/>
            <person name="Baker D."/>
            <person name="Gharbi K."/>
            <person name="Hall N."/>
            <person name="Watson M."/>
            <person name="Adriaenssens E.M."/>
            <person name="Foster-Nyarko E."/>
            <person name="Jarju S."/>
            <person name="Secka A."/>
            <person name="Antonio M."/>
            <person name="Oren A."/>
            <person name="Chaudhuri R.R."/>
            <person name="La Ragione R."/>
            <person name="Hildebrand F."/>
            <person name="Pallen M.J."/>
        </authorList>
    </citation>
    <scope>NUCLEOTIDE SEQUENCE</scope>
    <source>
        <strain evidence="2">ChiSxjej3B15-1167</strain>
    </source>
</reference>
<protein>
    <submittedName>
        <fullName evidence="2">Uncharacterized protein</fullName>
    </submittedName>
</protein>
<reference evidence="2" key="2">
    <citation type="submission" date="2021-04" db="EMBL/GenBank/DDBJ databases">
        <authorList>
            <person name="Gilroy R."/>
        </authorList>
    </citation>
    <scope>NUCLEOTIDE SEQUENCE</scope>
    <source>
        <strain evidence="2">ChiSxjej3B15-1167</strain>
    </source>
</reference>
<accession>A0A9D1X2S3</accession>
<dbReference type="SUPFAM" id="SSF52317">
    <property type="entry name" value="Class I glutamine amidotransferase-like"/>
    <property type="match status" value="1"/>
</dbReference>
<dbReference type="AlphaFoldDB" id="A0A9D1X2S3"/>
<keyword evidence="1" id="KW-0472">Membrane</keyword>
<dbReference type="Proteomes" id="UP000886805">
    <property type="component" value="Unassembled WGS sequence"/>
</dbReference>
<feature type="transmembrane region" description="Helical" evidence="1">
    <location>
        <begin position="12"/>
        <end position="29"/>
    </location>
</feature>
<proteinExistence type="predicted"/>
<dbReference type="InterPro" id="IPR029062">
    <property type="entry name" value="Class_I_gatase-like"/>
</dbReference>
<evidence type="ECO:0000313" key="2">
    <source>
        <dbReference type="EMBL" id="HIX71526.1"/>
    </source>
</evidence>
<sequence>MLNDLFRTYKKIIILVLIILCMIIFWFYGCHRQQHVSESGQTWEKEELSGGGSGYHFQTELLSGDVVFGTKGYLPQGRTLPVRVNVASGEQDFTGTLKITLPGADNEGVSYQSAVYCRQGADSRVEMEVPDLGSASYFYFEILDSFGTVVFSEKVQTRENEELAGAREIYVGVLSDRYSDLEYMDDLDLEINGEMAAVRLIRFQADDFPTDEKELGALSGMLIDTFDLSAFSGQQIECLTDWVRSGGSLFVGTGEGGEKVLPALYQLLKIRMNGAEEVSYSFSSDLSRAGSARLYSARLDFKRENEWESLSFSSPACVHQKEYGEGKISVCTFSLTDETFRQWTGREEVLWQIFHEELEQEAGGAWVEDASLWYIKKALYAFMNGRRPNTFYYGLFFIIYVGVLVFFAYYLLRKIKRREYIWGVVPVVAILFTASLAFRPDGGSRETEESFSAIRINDASAGQDDYYLLYQDKEGKEDSVDLAANIEKVEPVDYDYRVEDADDFSVRNITESYTINNTKNGFDIAFEESIPGTSYILKCSGGSAQTDDASCFLAEIQAENSYFEGTVRNISDHDFEKVVVIRGCQYAVLDRLDAGETVRVDESQVRFWTEYQEENNEENGDASTATGSLVEYLKQRYMMGNEDQNTLLVIGITADNDLQLLSGKSAVGNHLTAFVNRFAVPKIDDSDCIININRYLNEDGRDSSLRYNILEKNETQAVYVFDSSKLVWGLYRNRDGFAGSIYAYNYETQETEQILAQEDDYMNCGQLEAYVSDMNEMTLTFYLPGGQSYGEAPILSLLTKDVEQ</sequence>
<feature type="transmembrane region" description="Helical" evidence="1">
    <location>
        <begin position="391"/>
        <end position="412"/>
    </location>
</feature>